<evidence type="ECO:0000256" key="1">
    <source>
        <dbReference type="SAM" id="Coils"/>
    </source>
</evidence>
<evidence type="ECO:0000256" key="2">
    <source>
        <dbReference type="SAM" id="MobiDB-lite"/>
    </source>
</evidence>
<dbReference type="EMBL" id="OBEL01000003">
    <property type="protein sequence ID" value="SNZ20075.1"/>
    <property type="molecule type" value="Genomic_DNA"/>
</dbReference>
<feature type="coiled-coil region" evidence="1">
    <location>
        <begin position="204"/>
        <end position="231"/>
    </location>
</feature>
<dbReference type="AlphaFoldDB" id="A0A285PEB6"/>
<feature type="region of interest" description="Disordered" evidence="2">
    <location>
        <begin position="360"/>
        <end position="402"/>
    </location>
</feature>
<organism evidence="3 4">
    <name type="scientific">Cohaesibacter gelatinilyticus</name>
    <dbReference type="NCBI Taxonomy" id="372072"/>
    <lineage>
        <taxon>Bacteria</taxon>
        <taxon>Pseudomonadati</taxon>
        <taxon>Pseudomonadota</taxon>
        <taxon>Alphaproteobacteria</taxon>
        <taxon>Hyphomicrobiales</taxon>
        <taxon>Cohaesibacteraceae</taxon>
    </lineage>
</organism>
<sequence length="596" mass="66687">MNTEAPGSRDDGSSLAQGIRGVENGAIRPEDITDLTPDQLDDKIKAAITEFNKSFDDCDPQKVREAFCNEEPRVTRETLLNDLDGLEQRVMSKLEAESSVETEAARKNRLGQFVVTHFSDVCPPVRNELAVDECIGFEDRSREMWEDPTLILTDEDAQDPTLRKTIEEKISLTIEVAANEETITELTADRDRKATTRDETVVERDRVAEERERVNAERTALEANVASAERTLTTEKSREADKEADLKAIEQAQSQKGAKGTIGVLKMLLECGRLKSPEMRGKVQQVLAQLQSLANMGSTPEAQTFFRQAVEQNSVNFVGSSPNQIYASLISHIDAGLASGAITESDANAARVTLGVSPKTSNEPYKIPKDSSQMARDLRERRNTEKQVPKIDPATGEPMRDDDGNIIYETVIEENNDIIPIDHPSLNIYLKPEPGSDAYYVHILSESRLPLVERIDADNFAMGGMNEINYLVATADMEQQGYTDMFGSQFTSNEVRRHNYENFVRATGMNPDFGNLWTTEHSDRIRQMMQMLHPRGDLGRDDVNPQNWKVRATELGVYDPEADQWDYDALTLWRNSKTFDTVGKDGDALIRSGEAA</sequence>
<feature type="compositionally biased region" description="Basic and acidic residues" evidence="2">
    <location>
        <begin position="376"/>
        <end position="389"/>
    </location>
</feature>
<proteinExistence type="predicted"/>
<keyword evidence="1" id="KW-0175">Coiled coil</keyword>
<feature type="region of interest" description="Disordered" evidence="2">
    <location>
        <begin position="1"/>
        <end position="38"/>
    </location>
</feature>
<keyword evidence="4" id="KW-1185">Reference proteome</keyword>
<name>A0A285PEB6_9HYPH</name>
<dbReference type="Proteomes" id="UP000219439">
    <property type="component" value="Unassembled WGS sequence"/>
</dbReference>
<reference evidence="3 4" key="1">
    <citation type="submission" date="2017-09" db="EMBL/GenBank/DDBJ databases">
        <authorList>
            <person name="Ehlers B."/>
            <person name="Leendertz F.H."/>
        </authorList>
    </citation>
    <scope>NUCLEOTIDE SEQUENCE [LARGE SCALE GENOMIC DNA]</scope>
    <source>
        <strain evidence="3 4">DSM 18289</strain>
    </source>
</reference>
<gene>
    <name evidence="3" type="ORF">SAMN06265368_3174</name>
</gene>
<evidence type="ECO:0000313" key="3">
    <source>
        <dbReference type="EMBL" id="SNZ20075.1"/>
    </source>
</evidence>
<accession>A0A285PEB6</accession>
<evidence type="ECO:0000313" key="4">
    <source>
        <dbReference type="Proteomes" id="UP000219439"/>
    </source>
</evidence>
<protein>
    <submittedName>
        <fullName evidence="3">Uncharacterized protein</fullName>
    </submittedName>
</protein>